<keyword evidence="3" id="KW-1185">Reference proteome</keyword>
<proteinExistence type="predicted"/>
<evidence type="ECO:0000313" key="3">
    <source>
        <dbReference type="Proteomes" id="UP000262142"/>
    </source>
</evidence>
<organism evidence="2 3">
    <name type="scientific">Candidatus Ornithobacterium hominis</name>
    <dbReference type="NCBI Taxonomy" id="2497989"/>
    <lineage>
        <taxon>Bacteria</taxon>
        <taxon>Pseudomonadati</taxon>
        <taxon>Bacteroidota</taxon>
        <taxon>Flavobacteriia</taxon>
        <taxon>Flavobacteriales</taxon>
        <taxon>Weeksellaceae</taxon>
        <taxon>Ornithobacterium</taxon>
    </lineage>
</organism>
<evidence type="ECO:0000259" key="1">
    <source>
        <dbReference type="Pfam" id="PF00483"/>
    </source>
</evidence>
<reference evidence="2 3" key="1">
    <citation type="submission" date="2018-09" db="EMBL/GenBank/DDBJ databases">
        <authorList>
            <consortium name="Pathogen Informatics"/>
        </authorList>
    </citation>
    <scope>NUCLEOTIDE SEQUENCE [LARGE SCALE GENOMIC DNA]</scope>
    <source>
        <strain evidence="2 3">OH-22767</strain>
    </source>
</reference>
<dbReference type="SUPFAM" id="SSF53448">
    <property type="entry name" value="Nucleotide-diphospho-sugar transferases"/>
    <property type="match status" value="1"/>
</dbReference>
<dbReference type="OrthoDB" id="9779926at2"/>
<feature type="domain" description="Nucleotidyl transferase" evidence="1">
    <location>
        <begin position="9"/>
        <end position="184"/>
    </location>
</feature>
<dbReference type="GO" id="GO:0016740">
    <property type="term" value="F:transferase activity"/>
    <property type="evidence" value="ECO:0007669"/>
    <property type="project" value="UniProtKB-KW"/>
</dbReference>
<accession>A0A383TVN2</accession>
<dbReference type="InterPro" id="IPR029044">
    <property type="entry name" value="Nucleotide-diphossugar_trans"/>
</dbReference>
<sequence length="308" mass="35515">MENKNYSVVVLAGGLGSRYNGQKQVDTVGPNGEALMEFAFYDALESGVNHVVFIINDQITEETKELLQKPLRERGIKVDFCEQRMQDFVPEEFQDLVPKRLKPWGTGHAVLAASEVLHQPFVVMNADDYYGKHTFEIAHQLVKDNKIDESHYALISFVLNNTLSDNGSVSRGVCKVEDGKLVKIDELTKIEKKEDGKIYFTSEETGEDFELAPESKVSMNFWVLHPSIIQKLQEDFDAFFKRIENKEKQEFYLPKHIDRLIQKDDVTVWVEQSNADWFGMTYPEDREIVVNELKERAEKGEYPAPLWK</sequence>
<dbReference type="AlphaFoldDB" id="A0A383TVN2"/>
<dbReference type="Gene3D" id="3.90.550.10">
    <property type="entry name" value="Spore Coat Polysaccharide Biosynthesis Protein SpsA, Chain A"/>
    <property type="match status" value="1"/>
</dbReference>
<dbReference type="Pfam" id="PF00483">
    <property type="entry name" value="NTP_transferase"/>
    <property type="match status" value="1"/>
</dbReference>
<dbReference type="InterPro" id="IPR005835">
    <property type="entry name" value="NTP_transferase_dom"/>
</dbReference>
<keyword evidence="2" id="KW-0808">Transferase</keyword>
<gene>
    <name evidence="2" type="ORF">SAMEA104719789_00386</name>
</gene>
<evidence type="ECO:0000313" key="2">
    <source>
        <dbReference type="EMBL" id="SZD71290.1"/>
    </source>
</evidence>
<name>A0A383TVN2_9FLAO</name>
<dbReference type="RefSeq" id="WP_119057324.1">
    <property type="nucleotide sequence ID" value="NZ_UNSC01000001.1"/>
</dbReference>
<protein>
    <submittedName>
        <fullName evidence="2">UDP-N-acetylglucosamine diphosphorylase/glucosamine-1-phosphate N-acetyltransferase</fullName>
    </submittedName>
</protein>
<dbReference type="Proteomes" id="UP000262142">
    <property type="component" value="Unassembled WGS sequence"/>
</dbReference>
<dbReference type="EMBL" id="UNSC01000001">
    <property type="protein sequence ID" value="SZD71290.1"/>
    <property type="molecule type" value="Genomic_DNA"/>
</dbReference>